<dbReference type="RefSeq" id="WP_102067396.1">
    <property type="nucleotide sequence ID" value="NZ_PKQE01000006.1"/>
</dbReference>
<dbReference type="Pfam" id="PF13372">
    <property type="entry name" value="Alginate_exp"/>
    <property type="match status" value="1"/>
</dbReference>
<dbReference type="AlphaFoldDB" id="A0A2N4TLL5"/>
<gene>
    <name evidence="3" type="ORF">C0Q88_22700</name>
</gene>
<evidence type="ECO:0000259" key="2">
    <source>
        <dbReference type="Pfam" id="PF13372"/>
    </source>
</evidence>
<reference evidence="3 4" key="1">
    <citation type="submission" date="2017-12" db="EMBL/GenBank/DDBJ databases">
        <title>Draft genome sequence of Ralstonia pickettii 52.</title>
        <authorList>
            <person name="Zheng B."/>
        </authorList>
    </citation>
    <scope>NUCLEOTIDE SEQUENCE [LARGE SCALE GENOMIC DNA]</scope>
    <source>
        <strain evidence="3 4">52</strain>
    </source>
</reference>
<evidence type="ECO:0000313" key="3">
    <source>
        <dbReference type="EMBL" id="PLC40607.1"/>
    </source>
</evidence>
<accession>A0A2N4TLL5</accession>
<dbReference type="EMBL" id="PKQE01000006">
    <property type="protein sequence ID" value="PLC40607.1"/>
    <property type="molecule type" value="Genomic_DNA"/>
</dbReference>
<proteinExistence type="predicted"/>
<feature type="signal peptide" evidence="1">
    <location>
        <begin position="1"/>
        <end position="19"/>
    </location>
</feature>
<protein>
    <recommendedName>
        <fullName evidence="2">Alginate export domain-containing protein</fullName>
    </recommendedName>
</protein>
<dbReference type="Gene3D" id="2.40.160.100">
    <property type="match status" value="1"/>
</dbReference>
<organism evidence="3 4">
    <name type="scientific">Ralstonia pickettii</name>
    <name type="common">Burkholderia pickettii</name>
    <dbReference type="NCBI Taxonomy" id="329"/>
    <lineage>
        <taxon>Bacteria</taxon>
        <taxon>Pseudomonadati</taxon>
        <taxon>Pseudomonadota</taxon>
        <taxon>Betaproteobacteria</taxon>
        <taxon>Burkholderiales</taxon>
        <taxon>Burkholderiaceae</taxon>
        <taxon>Ralstonia</taxon>
    </lineage>
</organism>
<dbReference type="Proteomes" id="UP000234456">
    <property type="component" value="Unassembled WGS sequence"/>
</dbReference>
<dbReference type="InterPro" id="IPR025388">
    <property type="entry name" value="Alginate_export_dom"/>
</dbReference>
<feature type="chain" id="PRO_5014937176" description="Alginate export domain-containing protein" evidence="1">
    <location>
        <begin position="20"/>
        <end position="454"/>
    </location>
</feature>
<evidence type="ECO:0000313" key="4">
    <source>
        <dbReference type="Proteomes" id="UP000234456"/>
    </source>
</evidence>
<dbReference type="InterPro" id="IPR053728">
    <property type="entry name" value="Alginate_Permeability_Chnl"/>
</dbReference>
<evidence type="ECO:0000256" key="1">
    <source>
        <dbReference type="SAM" id="SignalP"/>
    </source>
</evidence>
<sequence>MRQAVICVFLLTIGVAASAREGPISTSPFRYDDDPTAFSKAGSEDLYGKLKFTPLSKESYLSFGADLRERFESNNVGLLGFRTATDDTYWLHRLLIHTDLHIDSNLRAFFQLGNHNEIGRRPKAAPTDVDRLDVQQGFLDFSRNAGPGQVTLRAGRAEMSYDDGALIGLRDGPNVRQVWDGVRASYVEEKWRWDAFAVRPVQVEAGVFDDRTLPGQKLSGVHVTGSPLGMESLAVDAFYYHNVNPQVNFLAATEEETTDTLGARVRGVSGRMDFSLGGTSQHGRFGDRRVRAFSAHADAGLTLPAPWAPHIQLRGDILSGGDSAGGTVKTFNALYPNVAYSTEATIEAPANLVEAGIVVKAHPKETLTLQYTVESLWRYSTKDAFYTAPLFPMIKPDGIGGRFSGIEQQATISYRFNNFMTINFALVHFGVGTFIRRAGGVDENFGMISIGLRI</sequence>
<keyword evidence="1" id="KW-0732">Signal</keyword>
<feature type="domain" description="Alginate export" evidence="2">
    <location>
        <begin position="60"/>
        <end position="444"/>
    </location>
</feature>
<name>A0A2N4TLL5_RALPI</name>
<comment type="caution">
    <text evidence="3">The sequence shown here is derived from an EMBL/GenBank/DDBJ whole genome shotgun (WGS) entry which is preliminary data.</text>
</comment>